<dbReference type="GO" id="GO:0004672">
    <property type="term" value="F:protein kinase activity"/>
    <property type="evidence" value="ECO:0007669"/>
    <property type="project" value="InterPro"/>
</dbReference>
<dbReference type="Gene3D" id="1.10.510.10">
    <property type="entry name" value="Transferase(Phosphotransferase) domain 1"/>
    <property type="match status" value="1"/>
</dbReference>
<dbReference type="EMBL" id="MN740633">
    <property type="protein sequence ID" value="QHU36225.1"/>
    <property type="molecule type" value="Genomic_DNA"/>
</dbReference>
<dbReference type="InterPro" id="IPR011009">
    <property type="entry name" value="Kinase-like_dom_sf"/>
</dbReference>
<dbReference type="InterPro" id="IPR008271">
    <property type="entry name" value="Ser/Thr_kinase_AS"/>
</dbReference>
<protein>
    <recommendedName>
        <fullName evidence="1">Protein kinase domain-containing protein</fullName>
    </recommendedName>
</protein>
<dbReference type="PROSITE" id="PS50011">
    <property type="entry name" value="PROTEIN_KINASE_DOM"/>
    <property type="match status" value="1"/>
</dbReference>
<dbReference type="PROSITE" id="PS00108">
    <property type="entry name" value="PROTEIN_KINASE_ST"/>
    <property type="match status" value="1"/>
</dbReference>
<accession>A0A6C0M1Q9</accession>
<dbReference type="InterPro" id="IPR000719">
    <property type="entry name" value="Prot_kinase_dom"/>
</dbReference>
<proteinExistence type="predicted"/>
<evidence type="ECO:0000259" key="1">
    <source>
        <dbReference type="PROSITE" id="PS50011"/>
    </source>
</evidence>
<evidence type="ECO:0000313" key="2">
    <source>
        <dbReference type="EMBL" id="QHU36225.1"/>
    </source>
</evidence>
<name>A0A6C0M1Q9_9ZZZZ</name>
<dbReference type="GO" id="GO:0005524">
    <property type="term" value="F:ATP binding"/>
    <property type="evidence" value="ECO:0007669"/>
    <property type="project" value="InterPro"/>
</dbReference>
<dbReference type="AlphaFoldDB" id="A0A6C0M1Q9"/>
<dbReference type="Pfam" id="PF00069">
    <property type="entry name" value="Pkinase"/>
    <property type="match status" value="1"/>
</dbReference>
<sequence length="388" mass="44188">MTELVNQGAYGCLYYPGLRCNGMTDARYATKLVVQDETAVNEVAVGNAIKNIVNYSVNFVPVIDTCVVNLGKVRRNNPHVLDKCDVTNENEASTSTSSKTKFTLMKMPYIDSLYFYDYIGRMGSNKKKIISCIFDTYQYLIESIERLTEHGIVHHDLKLQNILMNLKTDTPIIIDFGLSIIIAKAPQPQPQPPPPPPPQPPPPPKAEFWKLHFYKYSPEYSVWPLETHVLNFLQNETAAALTRADVEAICEAFVNANDALNIFSKGFRARYLKACIDYHSRWVGAERDAAFAGLLAGWRTWDNYSLSIAYLQILGFISDNGFADNRLIVTYVQLLLTNVHPDPARRTSVGDTKRAFTDMFYMKERVEMYDRIVERFNPDAFIQRVSQH</sequence>
<reference evidence="2" key="1">
    <citation type="journal article" date="2020" name="Nature">
        <title>Giant virus diversity and host interactions through global metagenomics.</title>
        <authorList>
            <person name="Schulz F."/>
            <person name="Roux S."/>
            <person name="Paez-Espino D."/>
            <person name="Jungbluth S."/>
            <person name="Walsh D.A."/>
            <person name="Denef V.J."/>
            <person name="McMahon K.D."/>
            <person name="Konstantinidis K.T."/>
            <person name="Eloe-Fadrosh E.A."/>
            <person name="Kyrpides N.C."/>
            <person name="Woyke T."/>
        </authorList>
    </citation>
    <scope>NUCLEOTIDE SEQUENCE</scope>
    <source>
        <strain evidence="2">GVMAG-S-1035124-57</strain>
    </source>
</reference>
<feature type="domain" description="Protein kinase" evidence="1">
    <location>
        <begin position="1"/>
        <end position="361"/>
    </location>
</feature>
<dbReference type="SUPFAM" id="SSF56112">
    <property type="entry name" value="Protein kinase-like (PK-like)"/>
    <property type="match status" value="1"/>
</dbReference>
<organism evidence="2">
    <name type="scientific">viral metagenome</name>
    <dbReference type="NCBI Taxonomy" id="1070528"/>
    <lineage>
        <taxon>unclassified sequences</taxon>
        <taxon>metagenomes</taxon>
        <taxon>organismal metagenomes</taxon>
    </lineage>
</organism>
<dbReference type="SUPFAM" id="SSF101447">
    <property type="entry name" value="Formin homology 2 domain (FH2 domain)"/>
    <property type="match status" value="1"/>
</dbReference>